<evidence type="ECO:0000259" key="4">
    <source>
        <dbReference type="PROSITE" id="PS50943"/>
    </source>
</evidence>
<dbReference type="SMART" id="SM00530">
    <property type="entry name" value="HTH_XRE"/>
    <property type="match status" value="1"/>
</dbReference>
<feature type="domain" description="HTH cro/C1-type" evidence="4">
    <location>
        <begin position="41"/>
        <end position="87"/>
    </location>
</feature>
<protein>
    <submittedName>
        <fullName evidence="5">Phage repressor</fullName>
    </submittedName>
</protein>
<gene>
    <name evidence="5" type="ordered locus">Aave_4115</name>
</gene>
<evidence type="ECO:0000313" key="5">
    <source>
        <dbReference type="EMBL" id="ABM34656.1"/>
    </source>
</evidence>
<dbReference type="PANTHER" id="PTHR40661:SF3">
    <property type="entry name" value="FELS-1 PROPHAGE TRANSCRIPTIONAL REGULATOR"/>
    <property type="match status" value="1"/>
</dbReference>
<sequence length="248" mass="27424">MAACFNVSMDTLKSAASHSPDGMRDTYASALGDRIRRCRGNLTREEFARRLELHINTVGKFERGLTVPDAFVLLRMAEVGSCQVQWLLTGEEPTPSVPKSIRAIEVGSYVFVPHFDVQLSAGHGVFADVETVIAMRPFDVKFVRQELGISHDDLALVSVVGNSMEPYLRSRDTTLLDRRANDVGAEGIHAIRLDGALMLKFVQRLPGKVLRVSSANQDYAPFEVTGNEEAERDFAVLGRVRWGGVTFN</sequence>
<dbReference type="Gene3D" id="1.10.260.40">
    <property type="entry name" value="lambda repressor-like DNA-binding domains"/>
    <property type="match status" value="1"/>
</dbReference>
<dbReference type="Pfam" id="PF00717">
    <property type="entry name" value="Peptidase_S24"/>
    <property type="match status" value="1"/>
</dbReference>
<keyword evidence="3" id="KW-0804">Transcription</keyword>
<accession>A1TUL8</accession>
<evidence type="ECO:0000313" key="6">
    <source>
        <dbReference type="Proteomes" id="UP000002596"/>
    </source>
</evidence>
<reference evidence="5" key="1">
    <citation type="submission" date="2006-12" db="EMBL/GenBank/DDBJ databases">
        <title>Complete sequence of Acidovorax avenae subsp. citrulli AAC00-1.</title>
        <authorList>
            <consortium name="US DOE Joint Genome Institute"/>
            <person name="Copeland A."/>
            <person name="Lucas S."/>
            <person name="Lapidus A."/>
            <person name="Barry K."/>
            <person name="Detter J.C."/>
            <person name="Glavina del Rio T."/>
            <person name="Dalin E."/>
            <person name="Tice H."/>
            <person name="Pitluck S."/>
            <person name="Kiss H."/>
            <person name="Brettin T."/>
            <person name="Bruce D."/>
            <person name="Han C."/>
            <person name="Tapia R."/>
            <person name="Gilna P."/>
            <person name="Schmutz J."/>
            <person name="Larimer F."/>
            <person name="Land M."/>
            <person name="Hauser L."/>
            <person name="Kyrpides N."/>
            <person name="Kim E."/>
            <person name="Stahl D."/>
            <person name="Richardson P."/>
        </authorList>
    </citation>
    <scope>NUCLEOTIDE SEQUENCE</scope>
    <source>
        <strain evidence="5">AAC00-1</strain>
    </source>
</reference>
<dbReference type="Proteomes" id="UP000002596">
    <property type="component" value="Chromosome"/>
</dbReference>
<dbReference type="Gene3D" id="2.10.109.10">
    <property type="entry name" value="Umud Fragment, subunit A"/>
    <property type="match status" value="1"/>
</dbReference>
<name>A1TUL8_PARC0</name>
<evidence type="ECO:0000256" key="3">
    <source>
        <dbReference type="ARBA" id="ARBA00023163"/>
    </source>
</evidence>
<dbReference type="KEGG" id="aav:Aave_4115"/>
<dbReference type="CDD" id="cd06529">
    <property type="entry name" value="S24_LexA-like"/>
    <property type="match status" value="1"/>
</dbReference>
<dbReference type="PANTHER" id="PTHR40661">
    <property type="match status" value="1"/>
</dbReference>
<dbReference type="GO" id="GO:0003677">
    <property type="term" value="F:DNA binding"/>
    <property type="evidence" value="ECO:0007669"/>
    <property type="project" value="UniProtKB-KW"/>
</dbReference>
<dbReference type="EMBL" id="CP000512">
    <property type="protein sequence ID" value="ABM34656.1"/>
    <property type="molecule type" value="Genomic_DNA"/>
</dbReference>
<dbReference type="HOGENOM" id="CLU_066192_1_2_4"/>
<dbReference type="CDD" id="cd00093">
    <property type="entry name" value="HTH_XRE"/>
    <property type="match status" value="1"/>
</dbReference>
<dbReference type="InterPro" id="IPR001387">
    <property type="entry name" value="Cro/C1-type_HTH"/>
</dbReference>
<evidence type="ECO:0000256" key="1">
    <source>
        <dbReference type="ARBA" id="ARBA00023015"/>
    </source>
</evidence>
<dbReference type="AlphaFoldDB" id="A1TUL8"/>
<dbReference type="Pfam" id="PF01381">
    <property type="entry name" value="HTH_3"/>
    <property type="match status" value="1"/>
</dbReference>
<dbReference type="PROSITE" id="PS50943">
    <property type="entry name" value="HTH_CROC1"/>
    <property type="match status" value="1"/>
</dbReference>
<dbReference type="eggNOG" id="COG2932">
    <property type="taxonomic scope" value="Bacteria"/>
</dbReference>
<dbReference type="SUPFAM" id="SSF47413">
    <property type="entry name" value="lambda repressor-like DNA-binding domains"/>
    <property type="match status" value="1"/>
</dbReference>
<dbReference type="STRING" id="397945.Aave_4115"/>
<evidence type="ECO:0000256" key="2">
    <source>
        <dbReference type="ARBA" id="ARBA00023125"/>
    </source>
</evidence>
<organism evidence="5 6">
    <name type="scientific">Paracidovorax citrulli (strain AAC00-1)</name>
    <name type="common">Acidovorax citrulli</name>
    <dbReference type="NCBI Taxonomy" id="397945"/>
    <lineage>
        <taxon>Bacteria</taxon>
        <taxon>Pseudomonadati</taxon>
        <taxon>Pseudomonadota</taxon>
        <taxon>Betaproteobacteria</taxon>
        <taxon>Burkholderiales</taxon>
        <taxon>Comamonadaceae</taxon>
        <taxon>Paracidovorax</taxon>
    </lineage>
</organism>
<keyword evidence="2" id="KW-0238">DNA-binding</keyword>
<dbReference type="InterPro" id="IPR010982">
    <property type="entry name" value="Lambda_DNA-bd_dom_sf"/>
</dbReference>
<dbReference type="InterPro" id="IPR039418">
    <property type="entry name" value="LexA-like"/>
</dbReference>
<keyword evidence="1" id="KW-0805">Transcription regulation</keyword>
<dbReference type="InterPro" id="IPR036286">
    <property type="entry name" value="LexA/Signal_pep-like_sf"/>
</dbReference>
<proteinExistence type="predicted"/>
<dbReference type="SUPFAM" id="SSF51306">
    <property type="entry name" value="LexA/Signal peptidase"/>
    <property type="match status" value="1"/>
</dbReference>
<dbReference type="InterPro" id="IPR015927">
    <property type="entry name" value="Peptidase_S24_S26A/B/C"/>
</dbReference>